<feature type="signal peptide" evidence="1">
    <location>
        <begin position="1"/>
        <end position="16"/>
    </location>
</feature>
<evidence type="ECO:0000313" key="2">
    <source>
        <dbReference type="EMBL" id="MFC6098157.1"/>
    </source>
</evidence>
<evidence type="ECO:0000256" key="1">
    <source>
        <dbReference type="SAM" id="SignalP"/>
    </source>
</evidence>
<evidence type="ECO:0000313" key="3">
    <source>
        <dbReference type="Proteomes" id="UP001596287"/>
    </source>
</evidence>
<accession>A0ABW1PT27</accession>
<protein>
    <submittedName>
        <fullName evidence="2">Uncharacterized protein</fullName>
    </submittedName>
</protein>
<organism evidence="2 3">
    <name type="scientific">Flavobacterium qiangtangense</name>
    <dbReference type="NCBI Taxonomy" id="1442595"/>
    <lineage>
        <taxon>Bacteria</taxon>
        <taxon>Pseudomonadati</taxon>
        <taxon>Bacteroidota</taxon>
        <taxon>Flavobacteriia</taxon>
        <taxon>Flavobacteriales</taxon>
        <taxon>Flavobacteriaceae</taxon>
        <taxon>Flavobacterium</taxon>
    </lineage>
</organism>
<feature type="chain" id="PRO_5045653770" evidence="1">
    <location>
        <begin position="17"/>
        <end position="136"/>
    </location>
</feature>
<proteinExistence type="predicted"/>
<keyword evidence="1" id="KW-0732">Signal</keyword>
<dbReference type="EMBL" id="JBHSQB010000019">
    <property type="protein sequence ID" value="MFC6098157.1"/>
    <property type="molecule type" value="Genomic_DNA"/>
</dbReference>
<name>A0ABW1PT27_9FLAO</name>
<gene>
    <name evidence="2" type="ORF">ACFPVY_16010</name>
</gene>
<dbReference type="Proteomes" id="UP001596287">
    <property type="component" value="Unassembled WGS sequence"/>
</dbReference>
<dbReference type="RefSeq" id="WP_379793154.1">
    <property type="nucleotide sequence ID" value="NZ_JBHSQB010000019.1"/>
</dbReference>
<comment type="caution">
    <text evidence="2">The sequence shown here is derived from an EMBL/GenBank/DDBJ whole genome shotgun (WGS) entry which is preliminary data.</text>
</comment>
<reference evidence="3" key="1">
    <citation type="journal article" date="2019" name="Int. J. Syst. Evol. Microbiol.">
        <title>The Global Catalogue of Microorganisms (GCM) 10K type strain sequencing project: providing services to taxonomists for standard genome sequencing and annotation.</title>
        <authorList>
            <consortium name="The Broad Institute Genomics Platform"/>
            <consortium name="The Broad Institute Genome Sequencing Center for Infectious Disease"/>
            <person name="Wu L."/>
            <person name="Ma J."/>
        </authorList>
    </citation>
    <scope>NUCLEOTIDE SEQUENCE [LARGE SCALE GENOMIC DNA]</scope>
    <source>
        <strain evidence="3">CCUG 49679</strain>
    </source>
</reference>
<sequence length="136" mass="15429">MKSMLLALFCALSVNAQNVKSEGTIFVDGIKDKKWNNSNGKDFTKASFAVFSGACYVTLEVDQTAEVNFKSVSTISKGKLEVKLIDEQEYDYFYCKTSKDCIVVKDITLEKGKKYRLYFIGENAKGKFEVNWEINK</sequence>
<keyword evidence="3" id="KW-1185">Reference proteome</keyword>